<gene>
    <name evidence="2" type="ORF">Taro_046503</name>
</gene>
<organism evidence="2 3">
    <name type="scientific">Colocasia esculenta</name>
    <name type="common">Wild taro</name>
    <name type="synonym">Arum esculentum</name>
    <dbReference type="NCBI Taxonomy" id="4460"/>
    <lineage>
        <taxon>Eukaryota</taxon>
        <taxon>Viridiplantae</taxon>
        <taxon>Streptophyta</taxon>
        <taxon>Embryophyta</taxon>
        <taxon>Tracheophyta</taxon>
        <taxon>Spermatophyta</taxon>
        <taxon>Magnoliopsida</taxon>
        <taxon>Liliopsida</taxon>
        <taxon>Araceae</taxon>
        <taxon>Aroideae</taxon>
        <taxon>Colocasieae</taxon>
        <taxon>Colocasia</taxon>
    </lineage>
</organism>
<comment type="caution">
    <text evidence="2">The sequence shown here is derived from an EMBL/GenBank/DDBJ whole genome shotgun (WGS) entry which is preliminary data.</text>
</comment>
<protein>
    <submittedName>
        <fullName evidence="2">Uncharacterized protein</fullName>
    </submittedName>
</protein>
<evidence type="ECO:0000313" key="3">
    <source>
        <dbReference type="Proteomes" id="UP000652761"/>
    </source>
</evidence>
<name>A0A843X7G2_COLES</name>
<accession>A0A843X7G2</accession>
<dbReference type="Proteomes" id="UP000652761">
    <property type="component" value="Unassembled WGS sequence"/>
</dbReference>
<evidence type="ECO:0000256" key="1">
    <source>
        <dbReference type="SAM" id="MobiDB-lite"/>
    </source>
</evidence>
<reference evidence="2" key="1">
    <citation type="submission" date="2017-07" db="EMBL/GenBank/DDBJ databases">
        <title>Taro Niue Genome Assembly and Annotation.</title>
        <authorList>
            <person name="Atibalentja N."/>
            <person name="Keating K."/>
            <person name="Fields C.J."/>
        </authorList>
    </citation>
    <scope>NUCLEOTIDE SEQUENCE</scope>
    <source>
        <strain evidence="2">Niue_2</strain>
        <tissue evidence="2">Leaf</tissue>
    </source>
</reference>
<keyword evidence="3" id="KW-1185">Reference proteome</keyword>
<evidence type="ECO:0000313" key="2">
    <source>
        <dbReference type="EMBL" id="MQM13580.1"/>
    </source>
</evidence>
<sequence length="148" mass="16114">MHATRTSTRRTEPPRNWLPRASSQPHFPVPPAPPGHPSNPPTGGHSTPNQRPAAPCGTSSDWEGHHTVEACWPSPPRPSLELKLEEVAVGGDDSAEAEVGVSPEWVSYWRLSSSDGITKVHAYRARFAVPTGSTVPYSPWHDVEIRST</sequence>
<feature type="compositionally biased region" description="Pro residues" evidence="1">
    <location>
        <begin position="27"/>
        <end position="40"/>
    </location>
</feature>
<dbReference type="EMBL" id="NMUH01005743">
    <property type="protein sequence ID" value="MQM13580.1"/>
    <property type="molecule type" value="Genomic_DNA"/>
</dbReference>
<feature type="region of interest" description="Disordered" evidence="1">
    <location>
        <begin position="1"/>
        <end position="78"/>
    </location>
</feature>
<proteinExistence type="predicted"/>
<dbReference type="AlphaFoldDB" id="A0A843X7G2"/>